<reference evidence="2 3" key="2">
    <citation type="journal article" date="2007" name="BMC Biol.">
        <title>A 100%-complete sequence reveals unusually simple genomic features in the hot-spring red alga Cyanidioschyzon merolae.</title>
        <authorList>
            <person name="Nozaki H."/>
            <person name="Takano H."/>
            <person name="Misumi O."/>
            <person name="Terasawa K."/>
            <person name="Matsuzaki M."/>
            <person name="Maruyama S."/>
            <person name="Nishida K."/>
            <person name="Yagisawa F."/>
            <person name="Yoshida Y."/>
            <person name="Fujiwara T."/>
            <person name="Takio S."/>
            <person name="Tamura K."/>
            <person name="Chung S.J."/>
            <person name="Nakamura S."/>
            <person name="Kuroiwa H."/>
            <person name="Tanaka K."/>
            <person name="Sato N."/>
            <person name="Kuroiwa T."/>
        </authorList>
    </citation>
    <scope>NUCLEOTIDE SEQUENCE [LARGE SCALE GENOMIC DNA]</scope>
    <source>
        <strain evidence="2 3">10D</strain>
    </source>
</reference>
<reference evidence="2 3" key="1">
    <citation type="journal article" date="2004" name="Nature">
        <title>Genome sequence of the ultrasmall unicellular red alga Cyanidioschyzon merolae 10D.</title>
        <authorList>
            <person name="Matsuzaki M."/>
            <person name="Misumi O."/>
            <person name="Shin-i T."/>
            <person name="Maruyama S."/>
            <person name="Takahara M."/>
            <person name="Miyagishima S."/>
            <person name="Mori T."/>
            <person name="Nishida K."/>
            <person name="Yagisawa F."/>
            <person name="Nishida K."/>
            <person name="Yoshida Y."/>
            <person name="Nishimura Y."/>
            <person name="Nakao S."/>
            <person name="Kobayashi T."/>
            <person name="Momoyama Y."/>
            <person name="Higashiyama T."/>
            <person name="Minoda A."/>
            <person name="Sano M."/>
            <person name="Nomoto H."/>
            <person name="Oishi K."/>
            <person name="Hayashi H."/>
            <person name="Ohta F."/>
            <person name="Nishizaka S."/>
            <person name="Haga S."/>
            <person name="Miura S."/>
            <person name="Morishita T."/>
            <person name="Kabeya Y."/>
            <person name="Terasawa K."/>
            <person name="Suzuki Y."/>
            <person name="Ishii Y."/>
            <person name="Asakawa S."/>
            <person name="Takano H."/>
            <person name="Ohta N."/>
            <person name="Kuroiwa H."/>
            <person name="Tanaka K."/>
            <person name="Shimizu N."/>
            <person name="Sugano S."/>
            <person name="Sato N."/>
            <person name="Nozaki H."/>
            <person name="Ogasawara N."/>
            <person name="Kohara Y."/>
            <person name="Kuroiwa T."/>
        </authorList>
    </citation>
    <scope>NUCLEOTIDE SEQUENCE [LARGE SCALE GENOMIC DNA]</scope>
    <source>
        <strain evidence="2 3">10D</strain>
    </source>
</reference>
<dbReference type="AlphaFoldDB" id="M1VFD4"/>
<protein>
    <submittedName>
        <fullName evidence="2">Uncharacterized protein</fullName>
    </submittedName>
</protein>
<keyword evidence="3" id="KW-1185">Reference proteome</keyword>
<dbReference type="RefSeq" id="XP_005537708.1">
    <property type="nucleotide sequence ID" value="XM_005537651.1"/>
</dbReference>
<sequence length="433" mass="48021">MSAQSQSWLQVLRPKARSAAFARALAQAERLPELSDGSERALQRVVAVVQKLPQHSLDAAALYAHVATLDSWSTRAGISRALRFYRKAWVALQRSGEDFYLDSMACWNSQQFLVQCLRTVQLGDWHSTRCSRMTGTISDRESPRGLLKSGVHLFSLLSRAQQLYAGNPSADAASREIHARLVSDAKRFLDELRASASGSALLGRALLSLGAALHSEDMLQAALTHIEHESPPAGNHSDMRLFGKVVALSENASVAFWRTQRPQVTASLSFDDEQCESMLTEALSRAKETEHPGFALIPLTALANFYWQVRRDPVIAEGLYRACLERAPPQRSLSGHSGTSKPGEQQQQQQQCPALSPASHQVLYIGALVRYAQLLAHMEWNGRRRTTESEQVAAQARQWLGPDTHVRSLETTAVSSWCVWLAEKSRLCHDVTF</sequence>
<evidence type="ECO:0000256" key="1">
    <source>
        <dbReference type="SAM" id="MobiDB-lite"/>
    </source>
</evidence>
<evidence type="ECO:0000313" key="3">
    <source>
        <dbReference type="Proteomes" id="UP000007014"/>
    </source>
</evidence>
<dbReference type="Gramene" id="CMO350CT">
    <property type="protein sequence ID" value="CMO350CT"/>
    <property type="gene ID" value="CMO350C"/>
</dbReference>
<feature type="compositionally biased region" description="Polar residues" evidence="1">
    <location>
        <begin position="331"/>
        <end position="344"/>
    </location>
</feature>
<name>M1VFD4_CYAM1</name>
<accession>M1VFD4</accession>
<dbReference type="OrthoDB" id="10486754at2759"/>
<dbReference type="HOGENOM" id="CLU_633672_0_0_1"/>
<dbReference type="EMBL" id="AP006497">
    <property type="protein sequence ID" value="BAM81672.1"/>
    <property type="molecule type" value="Genomic_DNA"/>
</dbReference>
<feature type="region of interest" description="Disordered" evidence="1">
    <location>
        <begin position="330"/>
        <end position="352"/>
    </location>
</feature>
<dbReference type="GeneID" id="16995838"/>
<evidence type="ECO:0000313" key="2">
    <source>
        <dbReference type="EMBL" id="BAM81672.1"/>
    </source>
</evidence>
<dbReference type="KEGG" id="cme:CYME_CMO350C"/>
<proteinExistence type="predicted"/>
<gene>
    <name evidence="2" type="ORF">CYME_CMO350C</name>
</gene>
<dbReference type="Proteomes" id="UP000007014">
    <property type="component" value="Chromosome 15"/>
</dbReference>
<organism evidence="2 3">
    <name type="scientific">Cyanidioschyzon merolae (strain NIES-3377 / 10D)</name>
    <name type="common">Unicellular red alga</name>
    <dbReference type="NCBI Taxonomy" id="280699"/>
    <lineage>
        <taxon>Eukaryota</taxon>
        <taxon>Rhodophyta</taxon>
        <taxon>Bangiophyceae</taxon>
        <taxon>Cyanidiales</taxon>
        <taxon>Cyanidiaceae</taxon>
        <taxon>Cyanidioschyzon</taxon>
    </lineage>
</organism>